<organism evidence="1 2">
    <name type="scientific">Flavobacterium pygoscelis</name>
    <dbReference type="NCBI Taxonomy" id="2893176"/>
    <lineage>
        <taxon>Bacteria</taxon>
        <taxon>Pseudomonadati</taxon>
        <taxon>Bacteroidota</taxon>
        <taxon>Flavobacteriia</taxon>
        <taxon>Flavobacteriales</taxon>
        <taxon>Flavobacteriaceae</taxon>
        <taxon>Flavobacterium</taxon>
    </lineage>
</organism>
<name>A0A9X1XTY1_9FLAO</name>
<dbReference type="AlphaFoldDB" id="A0A9X1XTY1"/>
<dbReference type="Proteomes" id="UP001139260">
    <property type="component" value="Unassembled WGS sequence"/>
</dbReference>
<protein>
    <submittedName>
        <fullName evidence="1">Uncharacterized protein</fullName>
    </submittedName>
</protein>
<gene>
    <name evidence="1" type="ORF">MW871_15065</name>
</gene>
<proteinExistence type="predicted"/>
<evidence type="ECO:0000313" key="2">
    <source>
        <dbReference type="Proteomes" id="UP001139260"/>
    </source>
</evidence>
<reference evidence="1" key="1">
    <citation type="submission" date="2022-04" db="EMBL/GenBank/DDBJ databases">
        <title>Flavobacterium pygoscelis sp. nov. isolated from Chinstrap chick (Pygoscelis antarcticus).</title>
        <authorList>
            <person name="Irgang R."/>
            <person name="Poblete-Morales M."/>
            <person name="Avendano-Herrera R."/>
        </authorList>
    </citation>
    <scope>NUCLEOTIDE SEQUENCE</scope>
    <source>
        <strain evidence="1">I-SCBP12n</strain>
    </source>
</reference>
<keyword evidence="2" id="KW-1185">Reference proteome</keyword>
<dbReference type="EMBL" id="JALNUB010000013">
    <property type="protein sequence ID" value="MCK8143209.1"/>
    <property type="molecule type" value="Genomic_DNA"/>
</dbReference>
<evidence type="ECO:0000313" key="1">
    <source>
        <dbReference type="EMBL" id="MCK8143209.1"/>
    </source>
</evidence>
<dbReference type="RefSeq" id="WP_248429250.1">
    <property type="nucleotide sequence ID" value="NZ_JALNUB010000013.1"/>
</dbReference>
<sequence>MNNITLKLKSGQASLEEIDAWKAKHGEIFAIVVEDKIGYLRKVDRKTLSFASTVGTKDPMKFNEIILTNCWLGGDEELKNNDDYFLAVSGTLSQLIVVKEAELVKL</sequence>
<accession>A0A9X1XTY1</accession>
<comment type="caution">
    <text evidence="1">The sequence shown here is derived from an EMBL/GenBank/DDBJ whole genome shotgun (WGS) entry which is preliminary data.</text>
</comment>